<evidence type="ECO:0000313" key="1">
    <source>
        <dbReference type="EMBL" id="MDV7176409.1"/>
    </source>
</evidence>
<comment type="caution">
    <text evidence="1">The sequence shown here is derived from an EMBL/GenBank/DDBJ whole genome shotgun (WGS) entry which is preliminary data.</text>
</comment>
<organism evidence="1 2">
    <name type="scientific">Micrococcus yunnanensis</name>
    <dbReference type="NCBI Taxonomy" id="566027"/>
    <lineage>
        <taxon>Bacteria</taxon>
        <taxon>Bacillati</taxon>
        <taxon>Actinomycetota</taxon>
        <taxon>Actinomycetes</taxon>
        <taxon>Micrococcales</taxon>
        <taxon>Micrococcaceae</taxon>
        <taxon>Micrococcus</taxon>
    </lineage>
</organism>
<reference evidence="1" key="1">
    <citation type="submission" date="2023-10" db="EMBL/GenBank/DDBJ databases">
        <title>Development of a sustainable strategy for remediation of hydrocarbon-contaminated territories based on the waste exchange concept.</title>
        <authorList>
            <person name="Krivoruchko A."/>
        </authorList>
    </citation>
    <scope>NUCLEOTIDE SEQUENCE</scope>
    <source>
        <strain evidence="1">IEGM 1325</strain>
    </source>
</reference>
<dbReference type="RefSeq" id="WP_317676390.1">
    <property type="nucleotide sequence ID" value="NZ_JAWLUK010000002.1"/>
</dbReference>
<dbReference type="EMBL" id="JAWLUK010000002">
    <property type="protein sequence ID" value="MDV7176409.1"/>
    <property type="molecule type" value="Genomic_DNA"/>
</dbReference>
<proteinExistence type="predicted"/>
<dbReference type="Proteomes" id="UP001185728">
    <property type="component" value="Unassembled WGS sequence"/>
</dbReference>
<dbReference type="AlphaFoldDB" id="A0AAP5T6C2"/>
<gene>
    <name evidence="1" type="ORF">R4064_01945</name>
</gene>
<sequence length="235" mass="27671">MAKWQIEQPFEDCLERLEWQRRNLQTRDVQWRKAKQAQRIAQDAQSRAERAFTFVFAAGALEDLFRRIDTDLPDDLRRLEVKRWHLRPTAMAMLMPEAWESISTDRVLRMTRRSEVVRAANNFYINEEPLEFGQLRQLGISDGRTVNAHHFEALWEGLCLSAGSEPVWESPAHRQAVAKLAETRNLIAHFETDPRQEAFRSTYGDLETTIKRVIESVTRLNEHLVLWLDRFEKVL</sequence>
<name>A0AAP5T6C2_9MICC</name>
<protein>
    <recommendedName>
        <fullName evidence="3">RiboL-PSP-HEPN domain-containing protein</fullName>
    </recommendedName>
</protein>
<evidence type="ECO:0008006" key="3">
    <source>
        <dbReference type="Google" id="ProtNLM"/>
    </source>
</evidence>
<evidence type="ECO:0000313" key="2">
    <source>
        <dbReference type="Proteomes" id="UP001185728"/>
    </source>
</evidence>
<accession>A0AAP5T6C2</accession>